<reference evidence="4 5" key="1">
    <citation type="submission" date="2020-08" db="EMBL/GenBank/DDBJ databases">
        <title>Sequencing the genomes of 1000 actinobacteria strains.</title>
        <authorList>
            <person name="Klenk H.-P."/>
        </authorList>
    </citation>
    <scope>NUCLEOTIDE SEQUENCE [LARGE SCALE GENOMIC DNA]</scope>
    <source>
        <strain evidence="4 5">DSM 17294</strain>
    </source>
</reference>
<evidence type="ECO:0000256" key="1">
    <source>
        <dbReference type="SAM" id="MobiDB-lite"/>
    </source>
</evidence>
<sequence length="255" mass="26615">MRDTSEQSPYGRGFIAACIVVAAVILCAATLLIANLTSAEPTAVETTPGAGAAPPADPATPADPVGAIGSAETGRRSSGCQLPGGDQAIPSKAPTVDSWEVSRRIVVPRSTTNGPATTDPDGFRRCFAHSPTGAVYAAYNAYAAIADQSVIVSTARKLMLPGPATDALIRKVQAQNSTSGYTTPQLSGYRIIDAGQERVSLMLAMPVESAYMSLNFTLVWHDNDWRLQPPAGDEPVGAPYAQHRDLSGFVAWSGV</sequence>
<keyword evidence="2" id="KW-0812">Transmembrane</keyword>
<protein>
    <recommendedName>
        <fullName evidence="3">DUF8175 domain-containing protein</fullName>
    </recommendedName>
</protein>
<gene>
    <name evidence="4" type="ORF">HDA44_005151</name>
</gene>
<dbReference type="AlphaFoldDB" id="A0A841DYG6"/>
<comment type="caution">
    <text evidence="4">The sequence shown here is derived from an EMBL/GenBank/DDBJ whole genome shotgun (WGS) entry which is preliminary data.</text>
</comment>
<evidence type="ECO:0000259" key="3">
    <source>
        <dbReference type="Pfam" id="PF26526"/>
    </source>
</evidence>
<evidence type="ECO:0000313" key="4">
    <source>
        <dbReference type="EMBL" id="MBB5981810.1"/>
    </source>
</evidence>
<dbReference type="RefSeq" id="WP_184838600.1">
    <property type="nucleotide sequence ID" value="NZ_BAAAVN010000020.1"/>
</dbReference>
<feature type="region of interest" description="Disordered" evidence="1">
    <location>
        <begin position="44"/>
        <end position="96"/>
    </location>
</feature>
<keyword evidence="2" id="KW-1133">Transmembrane helix</keyword>
<dbReference type="EMBL" id="JACHNF010000001">
    <property type="protein sequence ID" value="MBB5981810.1"/>
    <property type="molecule type" value="Genomic_DNA"/>
</dbReference>
<dbReference type="Proteomes" id="UP000558997">
    <property type="component" value="Unassembled WGS sequence"/>
</dbReference>
<feature type="domain" description="DUF8175" evidence="3">
    <location>
        <begin position="60"/>
        <end position="250"/>
    </location>
</feature>
<feature type="transmembrane region" description="Helical" evidence="2">
    <location>
        <begin position="12"/>
        <end position="34"/>
    </location>
</feature>
<feature type="compositionally biased region" description="Low complexity" evidence="1">
    <location>
        <begin position="44"/>
        <end position="67"/>
    </location>
</feature>
<keyword evidence="2" id="KW-0472">Membrane</keyword>
<dbReference type="InterPro" id="IPR058488">
    <property type="entry name" value="DUF8175"/>
</dbReference>
<keyword evidence="5" id="KW-1185">Reference proteome</keyword>
<name>A0A841DYG6_9ACTN</name>
<organism evidence="4 5">
    <name type="scientific">Kribbella solani</name>
    <dbReference type="NCBI Taxonomy" id="236067"/>
    <lineage>
        <taxon>Bacteria</taxon>
        <taxon>Bacillati</taxon>
        <taxon>Actinomycetota</taxon>
        <taxon>Actinomycetes</taxon>
        <taxon>Propionibacteriales</taxon>
        <taxon>Kribbellaceae</taxon>
        <taxon>Kribbella</taxon>
    </lineage>
</organism>
<accession>A0A841DYG6</accession>
<evidence type="ECO:0000313" key="5">
    <source>
        <dbReference type="Proteomes" id="UP000558997"/>
    </source>
</evidence>
<evidence type="ECO:0000256" key="2">
    <source>
        <dbReference type="SAM" id="Phobius"/>
    </source>
</evidence>
<dbReference type="Pfam" id="PF26526">
    <property type="entry name" value="DUF8175"/>
    <property type="match status" value="1"/>
</dbReference>
<proteinExistence type="predicted"/>